<dbReference type="GO" id="GO:0072686">
    <property type="term" value="C:mitotic spindle"/>
    <property type="evidence" value="ECO:0007669"/>
    <property type="project" value="TreeGrafter"/>
</dbReference>
<dbReference type="GO" id="GO:0007094">
    <property type="term" value="P:mitotic spindle assembly checkpoint signaling"/>
    <property type="evidence" value="ECO:0007669"/>
    <property type="project" value="InterPro"/>
</dbReference>
<feature type="compositionally biased region" description="Acidic residues" evidence="9">
    <location>
        <begin position="334"/>
        <end position="348"/>
    </location>
</feature>
<evidence type="ECO:0000256" key="5">
    <source>
        <dbReference type="ARBA" id="ARBA00022776"/>
    </source>
</evidence>
<comment type="similarity">
    <text evidence="2">Belongs to the MAD1 family.</text>
</comment>
<sequence>MDTRSKARQTLGSKRDTLAAQLEEDPALASSRRSARAVQYTNSMSKNYWERRMVALQDRITQLESQITERDNNYARVQAENARHVERDKVVREAKAGIEASFVKLKEEAATTRAELTARVGQLATANAELQDAKETLEGTIKSLESRIFLLERKLSTTDAELQASQAAVTTRQNIANTLRAQLEELQSENRTLKAASAGNTGRDKEWAIIKQELAHQTSHITHLERTNAQLTRQLQTQHNAELVHDENKSLKSKITDLTAEIQRMARTETELRAAAAAASQVQYNEQAARERDEMGSELAKLRVQNATLLDQVGELRSAAKSNKVAGKSNVLDREEDDTKNEGEDSEAMIADLEDEVTRMREMVAALQVKVRVGSEERNMLRNILSSMHSDADEMLAARIEQLENLWDQKDSENGNTVRWEAMREREKREQVEQEMAELAKQIEAHEETIERLEQTLFELRGEITAGTHAQPGTRVLQLADNPEAKWFAMREEQVGRMRDELELLRDRFIQGGDSELETTNEVLREMYINLQAEKKTLQGELDQKNMRARRLKSATIEFRETISSLLGYKLHFERTYVRLTSAYDKDIDFKFTSEHGNQAPIQIGSGVQNKEDVENQILQLKSLWIDQKQNVPCFLAQLTMYAYERAEMGLSDWAGLDG</sequence>
<gene>
    <name evidence="10" type="ORF">CTheo_7550</name>
</gene>
<accession>A0A5N5QB39</accession>
<dbReference type="GO" id="GO:0005635">
    <property type="term" value="C:nuclear envelope"/>
    <property type="evidence" value="ECO:0007669"/>
    <property type="project" value="TreeGrafter"/>
</dbReference>
<evidence type="ECO:0000256" key="3">
    <source>
        <dbReference type="ARBA" id="ARBA00022019"/>
    </source>
</evidence>
<feature type="coiled-coil region" evidence="8">
    <location>
        <begin position="521"/>
        <end position="555"/>
    </location>
</feature>
<evidence type="ECO:0000256" key="7">
    <source>
        <dbReference type="ARBA" id="ARBA00023306"/>
    </source>
</evidence>
<dbReference type="PANTHER" id="PTHR23168">
    <property type="entry name" value="MITOTIC SPINDLE ASSEMBLY CHECKPOINT PROTEIN MAD1 MITOTIC ARREST DEFICIENT-LIKE PROTEIN 1"/>
    <property type="match status" value="1"/>
</dbReference>
<dbReference type="Gene3D" id="6.10.250.90">
    <property type="match status" value="1"/>
</dbReference>
<dbReference type="GO" id="GO:0000776">
    <property type="term" value="C:kinetochore"/>
    <property type="evidence" value="ECO:0007669"/>
    <property type="project" value="TreeGrafter"/>
</dbReference>
<keyword evidence="7" id="KW-0131">Cell cycle</keyword>
<dbReference type="Pfam" id="PF05557">
    <property type="entry name" value="MAD"/>
    <property type="match status" value="1"/>
</dbReference>
<dbReference type="EMBL" id="SSOP01000332">
    <property type="protein sequence ID" value="KAB5589000.1"/>
    <property type="molecule type" value="Genomic_DNA"/>
</dbReference>
<feature type="coiled-coil region" evidence="8">
    <location>
        <begin position="422"/>
        <end position="463"/>
    </location>
</feature>
<dbReference type="GO" id="GO:0051315">
    <property type="term" value="P:attachment of mitotic spindle microtubules to kinetochore"/>
    <property type="evidence" value="ECO:0007669"/>
    <property type="project" value="TreeGrafter"/>
</dbReference>
<keyword evidence="5" id="KW-0498">Mitosis</keyword>
<evidence type="ECO:0000256" key="8">
    <source>
        <dbReference type="SAM" id="Coils"/>
    </source>
</evidence>
<name>A0A5N5QB39_9AGAM</name>
<protein>
    <recommendedName>
        <fullName evidence="3">Spindle assembly checkpoint component MAD1</fullName>
    </recommendedName>
</protein>
<dbReference type="PANTHER" id="PTHR23168:SF0">
    <property type="entry name" value="MITOTIC SPINDLE ASSEMBLY CHECKPOINT PROTEIN MAD1"/>
    <property type="match status" value="1"/>
</dbReference>
<reference evidence="10 11" key="1">
    <citation type="journal article" date="2019" name="Fungal Biol. Biotechnol.">
        <title>Draft genome sequence of fastidious pathogen Ceratobasidium theobromae, which causes vascular-streak dieback in Theobroma cacao.</title>
        <authorList>
            <person name="Ali S.S."/>
            <person name="Asman A."/>
            <person name="Shao J."/>
            <person name="Firmansyah A.P."/>
            <person name="Susilo A.W."/>
            <person name="Rosmana A."/>
            <person name="McMahon P."/>
            <person name="Junaid M."/>
            <person name="Guest D."/>
            <person name="Kheng T.Y."/>
            <person name="Meinhardt L.W."/>
            <person name="Bailey B.A."/>
        </authorList>
    </citation>
    <scope>NUCLEOTIDE SEQUENCE [LARGE SCALE GENOMIC DNA]</scope>
    <source>
        <strain evidence="10 11">CT2</strain>
    </source>
</reference>
<feature type="coiled-coil region" evidence="8">
    <location>
        <begin position="46"/>
        <end position="80"/>
    </location>
</feature>
<feature type="coiled-coil region" evidence="8">
    <location>
        <begin position="123"/>
        <end position="196"/>
    </location>
</feature>
<keyword evidence="8" id="KW-0175">Coiled coil</keyword>
<evidence type="ECO:0000313" key="10">
    <source>
        <dbReference type="EMBL" id="KAB5589000.1"/>
    </source>
</evidence>
<evidence type="ECO:0000256" key="9">
    <source>
        <dbReference type="SAM" id="MobiDB-lite"/>
    </source>
</evidence>
<organism evidence="10 11">
    <name type="scientific">Ceratobasidium theobromae</name>
    <dbReference type="NCBI Taxonomy" id="1582974"/>
    <lineage>
        <taxon>Eukaryota</taxon>
        <taxon>Fungi</taxon>
        <taxon>Dikarya</taxon>
        <taxon>Basidiomycota</taxon>
        <taxon>Agaricomycotina</taxon>
        <taxon>Agaricomycetes</taxon>
        <taxon>Cantharellales</taxon>
        <taxon>Ceratobasidiaceae</taxon>
        <taxon>Ceratobasidium</taxon>
    </lineage>
</organism>
<evidence type="ECO:0000256" key="2">
    <source>
        <dbReference type="ARBA" id="ARBA00008029"/>
    </source>
</evidence>
<dbReference type="GO" id="GO:0051301">
    <property type="term" value="P:cell division"/>
    <property type="evidence" value="ECO:0007669"/>
    <property type="project" value="UniProtKB-KW"/>
</dbReference>
<comment type="caution">
    <text evidence="10">The sequence shown here is derived from an EMBL/GenBank/DDBJ whole genome shotgun (WGS) entry which is preliminary data.</text>
</comment>
<dbReference type="SUPFAM" id="SSF75704">
    <property type="entry name" value="Mitotic arrest deficient-like 1, Mad1"/>
    <property type="match status" value="1"/>
</dbReference>
<feature type="region of interest" description="Disordered" evidence="9">
    <location>
        <begin position="318"/>
        <end position="348"/>
    </location>
</feature>
<dbReference type="Gene3D" id="3.30.457.60">
    <property type="match status" value="1"/>
</dbReference>
<dbReference type="OrthoDB" id="331602at2759"/>
<keyword evidence="11" id="KW-1185">Reference proteome</keyword>
<evidence type="ECO:0000256" key="4">
    <source>
        <dbReference type="ARBA" id="ARBA00022618"/>
    </source>
</evidence>
<dbReference type="Proteomes" id="UP000383932">
    <property type="component" value="Unassembled WGS sequence"/>
</dbReference>
<dbReference type="AlphaFoldDB" id="A0A5N5QB39"/>
<evidence type="ECO:0000313" key="11">
    <source>
        <dbReference type="Proteomes" id="UP000383932"/>
    </source>
</evidence>
<comment type="subcellular location">
    <subcellularLocation>
        <location evidence="1">Nucleus</location>
    </subcellularLocation>
</comment>
<dbReference type="InterPro" id="IPR008672">
    <property type="entry name" value="Mad1"/>
</dbReference>
<keyword evidence="6" id="KW-0539">Nucleus</keyword>
<proteinExistence type="inferred from homology"/>
<evidence type="ECO:0000256" key="6">
    <source>
        <dbReference type="ARBA" id="ARBA00023242"/>
    </source>
</evidence>
<feature type="coiled-coil region" evidence="8">
    <location>
        <begin position="221"/>
        <end position="305"/>
    </location>
</feature>
<keyword evidence="4" id="KW-0132">Cell division</keyword>
<evidence type="ECO:0000256" key="1">
    <source>
        <dbReference type="ARBA" id="ARBA00004123"/>
    </source>
</evidence>